<sequence>MVFLTAFAINVMTAPEHHGLKRSLGQVANVVELNLELISQNPFIQLNSIYISLFLLSLFRFIKFKITSALKKFSLPKSAAVRRESELQKITIELSDSTGVTSLLMDLEKFSECPGIQLRRGAWVEKREICFNRPSPRRPTRDVETVDDLESTAGPTGGLWALSPAPRPPANRRKSREAGQGWRRSGRRRPRRF</sequence>
<evidence type="ECO:0000256" key="2">
    <source>
        <dbReference type="SAM" id="Phobius"/>
    </source>
</evidence>
<feature type="compositionally biased region" description="Basic residues" evidence="1">
    <location>
        <begin position="184"/>
        <end position="193"/>
    </location>
</feature>
<keyword evidence="2" id="KW-1133">Transmembrane helix</keyword>
<comment type="caution">
    <text evidence="3">The sequence shown here is derived from an EMBL/GenBank/DDBJ whole genome shotgun (WGS) entry which is preliminary data.</text>
</comment>
<dbReference type="AlphaFoldDB" id="A0A4C1V004"/>
<organism evidence="3 4">
    <name type="scientific">Eumeta variegata</name>
    <name type="common">Bagworm moth</name>
    <name type="synonym">Eumeta japonica</name>
    <dbReference type="NCBI Taxonomy" id="151549"/>
    <lineage>
        <taxon>Eukaryota</taxon>
        <taxon>Metazoa</taxon>
        <taxon>Ecdysozoa</taxon>
        <taxon>Arthropoda</taxon>
        <taxon>Hexapoda</taxon>
        <taxon>Insecta</taxon>
        <taxon>Pterygota</taxon>
        <taxon>Neoptera</taxon>
        <taxon>Endopterygota</taxon>
        <taxon>Lepidoptera</taxon>
        <taxon>Glossata</taxon>
        <taxon>Ditrysia</taxon>
        <taxon>Tineoidea</taxon>
        <taxon>Psychidae</taxon>
        <taxon>Oiketicinae</taxon>
        <taxon>Eumeta</taxon>
    </lineage>
</organism>
<dbReference type="Proteomes" id="UP000299102">
    <property type="component" value="Unassembled WGS sequence"/>
</dbReference>
<keyword evidence="2" id="KW-0812">Transmembrane</keyword>
<gene>
    <name evidence="3" type="ORF">EVAR_21095_1</name>
</gene>
<proteinExistence type="predicted"/>
<keyword evidence="4" id="KW-1185">Reference proteome</keyword>
<evidence type="ECO:0000256" key="1">
    <source>
        <dbReference type="SAM" id="MobiDB-lite"/>
    </source>
</evidence>
<evidence type="ECO:0000313" key="4">
    <source>
        <dbReference type="Proteomes" id="UP000299102"/>
    </source>
</evidence>
<accession>A0A4C1V004</accession>
<feature type="transmembrane region" description="Helical" evidence="2">
    <location>
        <begin position="43"/>
        <end position="62"/>
    </location>
</feature>
<protein>
    <submittedName>
        <fullName evidence="3">Uncharacterized protein</fullName>
    </submittedName>
</protein>
<keyword evidence="2" id="KW-0472">Membrane</keyword>
<name>A0A4C1V004_EUMVA</name>
<feature type="region of interest" description="Disordered" evidence="1">
    <location>
        <begin position="134"/>
        <end position="193"/>
    </location>
</feature>
<evidence type="ECO:0000313" key="3">
    <source>
        <dbReference type="EMBL" id="GBP32061.1"/>
    </source>
</evidence>
<reference evidence="3 4" key="1">
    <citation type="journal article" date="2019" name="Commun. Biol.">
        <title>The bagworm genome reveals a unique fibroin gene that provides high tensile strength.</title>
        <authorList>
            <person name="Kono N."/>
            <person name="Nakamura H."/>
            <person name="Ohtoshi R."/>
            <person name="Tomita M."/>
            <person name="Numata K."/>
            <person name="Arakawa K."/>
        </authorList>
    </citation>
    <scope>NUCLEOTIDE SEQUENCE [LARGE SCALE GENOMIC DNA]</scope>
</reference>
<dbReference type="EMBL" id="BGZK01000254">
    <property type="protein sequence ID" value="GBP32061.1"/>
    <property type="molecule type" value="Genomic_DNA"/>
</dbReference>